<reference evidence="7 8" key="1">
    <citation type="submission" date="2013-08" db="EMBL/GenBank/DDBJ databases">
        <title>The genome sequence of Knoellia sinensis.</title>
        <authorList>
            <person name="Zhu W."/>
            <person name="Wang G."/>
        </authorList>
    </citation>
    <scope>NUCLEOTIDE SEQUENCE [LARGE SCALE GENOMIC DNA]</scope>
    <source>
        <strain evidence="7 8">KCTC 19936</strain>
    </source>
</reference>
<dbReference type="GO" id="GO:0016020">
    <property type="term" value="C:membrane"/>
    <property type="evidence" value="ECO:0007669"/>
    <property type="project" value="UniProtKB-SubCell"/>
</dbReference>
<keyword evidence="4 6" id="KW-1133">Transmembrane helix</keyword>
<comment type="similarity">
    <text evidence="2">Belongs to the TMEM86 family.</text>
</comment>
<dbReference type="Proteomes" id="UP000030002">
    <property type="component" value="Unassembled WGS sequence"/>
</dbReference>
<name>A0A0A0JET0_9MICO</name>
<comment type="subcellular location">
    <subcellularLocation>
        <location evidence="1">Membrane</location>
        <topology evidence="1">Multi-pass membrane protein</topology>
    </subcellularLocation>
</comment>
<protein>
    <recommendedName>
        <fullName evidence="9">YhhN family protein</fullName>
    </recommendedName>
</protein>
<proteinExistence type="inferred from homology"/>
<evidence type="ECO:0000256" key="1">
    <source>
        <dbReference type="ARBA" id="ARBA00004141"/>
    </source>
</evidence>
<sequence length="243" mass="25064">MKPMSILRRRADLLAYVPLAAATTVAAVVGKPRTHLVSKMLLAPTLAGGVLATRNGRSTARTATLTAALVGSVVGDWFMNRSEVSAPESPERRHFMRRGASAFAVQQSGLLALLLSDGVRPKVGAAATAGTVMAGLGALELGSTGEPDPVLTGYGLLLGSMSALSMSDGRPPRARRAVALGGGLFLLSDAAIIVGEHVAKTPRHRAVVSGIVLSTYTAALALLVHGLRDDPDQTPPHREATPA</sequence>
<dbReference type="InterPro" id="IPR012506">
    <property type="entry name" value="TMEM86B-like"/>
</dbReference>
<comment type="caution">
    <text evidence="7">The sequence shown here is derived from an EMBL/GenBank/DDBJ whole genome shotgun (WGS) entry which is preliminary data.</text>
</comment>
<accession>A0A0A0JET0</accession>
<evidence type="ECO:0000313" key="7">
    <source>
        <dbReference type="EMBL" id="KGN34111.1"/>
    </source>
</evidence>
<dbReference type="PANTHER" id="PTHR31885">
    <property type="entry name" value="GH04784P"/>
    <property type="match status" value="1"/>
</dbReference>
<dbReference type="STRING" id="1385520.N802_11940"/>
<evidence type="ECO:0008006" key="9">
    <source>
        <dbReference type="Google" id="ProtNLM"/>
    </source>
</evidence>
<dbReference type="Pfam" id="PF07947">
    <property type="entry name" value="YhhN"/>
    <property type="match status" value="1"/>
</dbReference>
<evidence type="ECO:0000256" key="3">
    <source>
        <dbReference type="ARBA" id="ARBA00022692"/>
    </source>
</evidence>
<evidence type="ECO:0000256" key="4">
    <source>
        <dbReference type="ARBA" id="ARBA00022989"/>
    </source>
</evidence>
<keyword evidence="8" id="KW-1185">Reference proteome</keyword>
<feature type="transmembrane region" description="Helical" evidence="6">
    <location>
        <begin position="177"/>
        <end position="194"/>
    </location>
</feature>
<dbReference type="EMBL" id="AVPJ01000002">
    <property type="protein sequence ID" value="KGN34111.1"/>
    <property type="molecule type" value="Genomic_DNA"/>
</dbReference>
<dbReference type="GO" id="GO:0016787">
    <property type="term" value="F:hydrolase activity"/>
    <property type="evidence" value="ECO:0007669"/>
    <property type="project" value="TreeGrafter"/>
</dbReference>
<evidence type="ECO:0000313" key="8">
    <source>
        <dbReference type="Proteomes" id="UP000030002"/>
    </source>
</evidence>
<dbReference type="PANTHER" id="PTHR31885:SF9">
    <property type="entry name" value="LYSOPLASMALOGENASE-LIKE PROTEIN TMEM86A"/>
    <property type="match status" value="1"/>
</dbReference>
<keyword evidence="5 6" id="KW-0472">Membrane</keyword>
<dbReference type="eggNOG" id="COG3714">
    <property type="taxonomic scope" value="Bacteria"/>
</dbReference>
<feature type="transmembrane region" description="Helical" evidence="6">
    <location>
        <begin position="206"/>
        <end position="224"/>
    </location>
</feature>
<keyword evidence="3 6" id="KW-0812">Transmembrane</keyword>
<dbReference type="AlphaFoldDB" id="A0A0A0JET0"/>
<organism evidence="7 8">
    <name type="scientific">Knoellia sinensis KCTC 19936</name>
    <dbReference type="NCBI Taxonomy" id="1385520"/>
    <lineage>
        <taxon>Bacteria</taxon>
        <taxon>Bacillati</taxon>
        <taxon>Actinomycetota</taxon>
        <taxon>Actinomycetes</taxon>
        <taxon>Micrococcales</taxon>
        <taxon>Intrasporangiaceae</taxon>
        <taxon>Knoellia</taxon>
    </lineage>
</organism>
<gene>
    <name evidence="7" type="ORF">N802_11940</name>
</gene>
<evidence type="ECO:0000256" key="6">
    <source>
        <dbReference type="SAM" id="Phobius"/>
    </source>
</evidence>
<evidence type="ECO:0000256" key="5">
    <source>
        <dbReference type="ARBA" id="ARBA00023136"/>
    </source>
</evidence>
<evidence type="ECO:0000256" key="2">
    <source>
        <dbReference type="ARBA" id="ARBA00007375"/>
    </source>
</evidence>